<feature type="region of interest" description="Disordered" evidence="5">
    <location>
        <begin position="325"/>
        <end position="358"/>
    </location>
</feature>
<dbReference type="SUPFAM" id="SSF57850">
    <property type="entry name" value="RING/U-box"/>
    <property type="match status" value="1"/>
</dbReference>
<dbReference type="InterPro" id="IPR009060">
    <property type="entry name" value="UBA-like_sf"/>
</dbReference>
<dbReference type="KEGG" id="bvk:117236960"/>
<dbReference type="PANTHER" id="PTHR15090">
    <property type="entry name" value="SEQUESTOSOME 1-RELATED"/>
    <property type="match status" value="1"/>
</dbReference>
<accession>A0A6J3KTE2</accession>
<proteinExistence type="predicted"/>
<evidence type="ECO:0000259" key="7">
    <source>
        <dbReference type="PROSITE" id="PS51745"/>
    </source>
</evidence>
<dbReference type="Gene3D" id="3.30.60.90">
    <property type="match status" value="1"/>
</dbReference>
<name>A0A6J3KTE2_9HYME</name>
<dbReference type="Gene3D" id="3.10.20.90">
    <property type="entry name" value="Phosphatidylinositol 3-kinase Catalytic Subunit, Chain A, domain 1"/>
    <property type="match status" value="1"/>
</dbReference>
<evidence type="ECO:0000313" key="8">
    <source>
        <dbReference type="Proteomes" id="UP000504631"/>
    </source>
</evidence>
<dbReference type="GO" id="GO:0035973">
    <property type="term" value="P:aggrephagy"/>
    <property type="evidence" value="ECO:0007669"/>
    <property type="project" value="TreeGrafter"/>
</dbReference>
<dbReference type="Proteomes" id="UP000504631">
    <property type="component" value="Unplaced"/>
</dbReference>
<protein>
    <submittedName>
        <fullName evidence="9">Sequestosome-1-like</fullName>
    </submittedName>
</protein>
<dbReference type="GO" id="GO:0007032">
    <property type="term" value="P:endosome organization"/>
    <property type="evidence" value="ECO:0007669"/>
    <property type="project" value="TreeGrafter"/>
</dbReference>
<evidence type="ECO:0000256" key="3">
    <source>
        <dbReference type="ARBA" id="ARBA00022833"/>
    </source>
</evidence>
<dbReference type="GO" id="GO:0000423">
    <property type="term" value="P:mitophagy"/>
    <property type="evidence" value="ECO:0007669"/>
    <property type="project" value="TreeGrafter"/>
</dbReference>
<dbReference type="PROSITE" id="PS01357">
    <property type="entry name" value="ZF_ZZ_1"/>
    <property type="match status" value="1"/>
</dbReference>
<dbReference type="CDD" id="cd02340">
    <property type="entry name" value="ZZ_NBR1_like"/>
    <property type="match status" value="1"/>
</dbReference>
<dbReference type="AlphaFoldDB" id="A0A6J3KTE2"/>
<dbReference type="FunFam" id="3.30.60.90:FF:000016">
    <property type="entry name" value="Refractory to sigma P"/>
    <property type="match status" value="1"/>
</dbReference>
<dbReference type="GO" id="GO:0044753">
    <property type="term" value="C:amphisome"/>
    <property type="evidence" value="ECO:0007669"/>
    <property type="project" value="TreeGrafter"/>
</dbReference>
<dbReference type="PANTHER" id="PTHR15090:SF0">
    <property type="entry name" value="SEQUESTOSOME-1"/>
    <property type="match status" value="1"/>
</dbReference>
<dbReference type="SUPFAM" id="SSF46934">
    <property type="entry name" value="UBA-like"/>
    <property type="match status" value="1"/>
</dbReference>
<dbReference type="InterPro" id="IPR000433">
    <property type="entry name" value="Znf_ZZ"/>
</dbReference>
<dbReference type="InterPro" id="IPR000270">
    <property type="entry name" value="PB1_dom"/>
</dbReference>
<dbReference type="InterPro" id="IPR052260">
    <property type="entry name" value="Autophagy_Rcpt_SigReg"/>
</dbReference>
<keyword evidence="3" id="KW-0862">Zinc</keyword>
<dbReference type="Pfam" id="PF00569">
    <property type="entry name" value="ZZ"/>
    <property type="match status" value="1"/>
</dbReference>
<evidence type="ECO:0000256" key="2">
    <source>
        <dbReference type="ARBA" id="ARBA00022771"/>
    </source>
</evidence>
<dbReference type="Pfam" id="PF00564">
    <property type="entry name" value="PB1"/>
    <property type="match status" value="1"/>
</dbReference>
<feature type="compositionally biased region" description="Basic and acidic residues" evidence="5">
    <location>
        <begin position="244"/>
        <end position="291"/>
    </location>
</feature>
<feature type="region of interest" description="Disordered" evidence="5">
    <location>
        <begin position="244"/>
        <end position="302"/>
    </location>
</feature>
<evidence type="ECO:0000256" key="5">
    <source>
        <dbReference type="SAM" id="MobiDB-lite"/>
    </source>
</evidence>
<reference evidence="9" key="1">
    <citation type="submission" date="2025-08" db="UniProtKB">
        <authorList>
            <consortium name="RefSeq"/>
        </authorList>
    </citation>
    <scope>IDENTIFICATION</scope>
    <source>
        <tissue evidence="9">Muscle</tissue>
    </source>
</reference>
<feature type="domain" description="ZZ-type" evidence="6">
    <location>
        <begin position="129"/>
        <end position="179"/>
    </location>
</feature>
<dbReference type="SMART" id="SM00291">
    <property type="entry name" value="ZnF_ZZ"/>
    <property type="match status" value="1"/>
</dbReference>
<dbReference type="PROSITE" id="PS50135">
    <property type="entry name" value="ZF_ZZ_2"/>
    <property type="match status" value="1"/>
</dbReference>
<evidence type="ECO:0000256" key="4">
    <source>
        <dbReference type="PROSITE-ProRule" id="PRU00228"/>
    </source>
</evidence>
<dbReference type="CTD" id="35246"/>
<organism evidence="8 9">
    <name type="scientific">Bombus vosnesenskii</name>
    <dbReference type="NCBI Taxonomy" id="207650"/>
    <lineage>
        <taxon>Eukaryota</taxon>
        <taxon>Metazoa</taxon>
        <taxon>Ecdysozoa</taxon>
        <taxon>Arthropoda</taxon>
        <taxon>Hexapoda</taxon>
        <taxon>Insecta</taxon>
        <taxon>Pterygota</taxon>
        <taxon>Neoptera</taxon>
        <taxon>Endopterygota</taxon>
        <taxon>Hymenoptera</taxon>
        <taxon>Apocrita</taxon>
        <taxon>Aculeata</taxon>
        <taxon>Apoidea</taxon>
        <taxon>Anthophila</taxon>
        <taxon>Apidae</taxon>
        <taxon>Bombus</taxon>
        <taxon>Pyrobombus</taxon>
    </lineage>
</organism>
<feature type="domain" description="PB1" evidence="7">
    <location>
        <begin position="23"/>
        <end position="113"/>
    </location>
</feature>
<keyword evidence="8" id="KW-1185">Reference proteome</keyword>
<dbReference type="Gene3D" id="1.10.8.10">
    <property type="entry name" value="DNA helicase RuvA subunit, C-terminal domain"/>
    <property type="match status" value="1"/>
</dbReference>
<evidence type="ECO:0000313" key="9">
    <source>
        <dbReference type="RefSeq" id="XP_033356325.1"/>
    </source>
</evidence>
<sequence>MYKVYLQNNDSSVKAIRKFNSVHFYQKIQFGSGIQNIRSNRLHNYCDARPDRQLNFKEFCQKIISIFPELSDKEFTVFWKDADGDQILISSDEELQIAEEEMRQPKKIYIKPFSSEQKASSPEKEKTVHFGVYCDGCDNDITGFRYKCIQCEDYDLCAQCETTQIHSHHYMIRMPQPLESHHTRVLFHHLRKILKKNGVHFNKKHTSDENKSQSNHCNIYPWLGIYAPYLNSFIDTLLEAHTVDPESCKSHKPEERKESKDDTCMDENNSRKFPGEGRKLLDNAKDDKESVSDVASTASQDSATTKVAADEWTFIDKNDTTEVNQTSSASSNMNGIGTKQTCSSSTAPSLASQGSSAETLYPELPRETNYQEIYHENPTVNEAVKTMIKMGFSNQSGLLTYLLGVEDGNIDNVLEILQPTNK</sequence>
<dbReference type="RefSeq" id="XP_033356325.1">
    <property type="nucleotide sequence ID" value="XM_033500434.1"/>
</dbReference>
<evidence type="ECO:0000256" key="1">
    <source>
        <dbReference type="ARBA" id="ARBA00022723"/>
    </source>
</evidence>
<keyword evidence="2 4" id="KW-0863">Zinc-finger</keyword>
<feature type="compositionally biased region" description="Polar residues" evidence="5">
    <location>
        <begin position="293"/>
        <end position="302"/>
    </location>
</feature>
<dbReference type="PROSITE" id="PS51745">
    <property type="entry name" value="PB1"/>
    <property type="match status" value="1"/>
</dbReference>
<dbReference type="GO" id="GO:0008270">
    <property type="term" value="F:zinc ion binding"/>
    <property type="evidence" value="ECO:0007669"/>
    <property type="project" value="UniProtKB-KW"/>
</dbReference>
<dbReference type="SUPFAM" id="SSF54277">
    <property type="entry name" value="CAD &amp; PB1 domains"/>
    <property type="match status" value="1"/>
</dbReference>
<keyword evidence="1" id="KW-0479">Metal-binding</keyword>
<dbReference type="GeneID" id="117236960"/>
<evidence type="ECO:0000259" key="6">
    <source>
        <dbReference type="PROSITE" id="PS50135"/>
    </source>
</evidence>
<dbReference type="SMART" id="SM00666">
    <property type="entry name" value="PB1"/>
    <property type="match status" value="1"/>
</dbReference>
<gene>
    <name evidence="9" type="primary">LOC117236960</name>
</gene>
<dbReference type="GO" id="GO:0070530">
    <property type="term" value="F:K63-linked polyubiquitin modification-dependent protein binding"/>
    <property type="evidence" value="ECO:0007669"/>
    <property type="project" value="TreeGrafter"/>
</dbReference>
<dbReference type="GO" id="GO:0005080">
    <property type="term" value="F:protein kinase C binding"/>
    <property type="evidence" value="ECO:0007669"/>
    <property type="project" value="TreeGrafter"/>
</dbReference>
<dbReference type="InterPro" id="IPR043145">
    <property type="entry name" value="Znf_ZZ_sf"/>
</dbReference>
<dbReference type="GO" id="GO:0016235">
    <property type="term" value="C:aggresome"/>
    <property type="evidence" value="ECO:0007669"/>
    <property type="project" value="TreeGrafter"/>
</dbReference>
<dbReference type="InterPro" id="IPR053793">
    <property type="entry name" value="PB1-like"/>
</dbReference>